<dbReference type="EMBL" id="CP014504">
    <property type="protein sequence ID" value="AMP98236.1"/>
    <property type="molecule type" value="Genomic_DNA"/>
</dbReference>
<reference evidence="1 2" key="1">
    <citation type="submission" date="2016-03" db="EMBL/GenBank/DDBJ databases">
        <title>Complete genome sequence of Pedobacter cryoconitis PAMC 27485.</title>
        <authorList>
            <person name="Lee J."/>
            <person name="Kim O.-S."/>
        </authorList>
    </citation>
    <scope>NUCLEOTIDE SEQUENCE [LARGE SCALE GENOMIC DNA]</scope>
    <source>
        <strain evidence="1 2">PAMC 27485</strain>
    </source>
</reference>
<sequence length="79" mass="9279">MRTVTFSFDHPVAVKVFFNCISDPQLKQDIKFLRSDEWGLLHIPIDDIPEGTWKLMLEWNYEGRDFCMERTIESTGAVL</sequence>
<dbReference type="AlphaFoldDB" id="A0A127VA52"/>
<dbReference type="Proteomes" id="UP000071561">
    <property type="component" value="Chromosome"/>
</dbReference>
<evidence type="ECO:0000313" key="2">
    <source>
        <dbReference type="Proteomes" id="UP000071561"/>
    </source>
</evidence>
<evidence type="ECO:0000313" key="1">
    <source>
        <dbReference type="EMBL" id="AMP98236.1"/>
    </source>
</evidence>
<keyword evidence="2" id="KW-1185">Reference proteome</keyword>
<dbReference type="KEGG" id="pcm:AY601_1316"/>
<protein>
    <submittedName>
        <fullName evidence="1">Uncharacterized protein</fullName>
    </submittedName>
</protein>
<dbReference type="RefSeq" id="WP_068398169.1">
    <property type="nucleotide sequence ID" value="NZ_CP014504.1"/>
</dbReference>
<accession>A0A127VA52</accession>
<gene>
    <name evidence="1" type="ORF">AY601_1316</name>
</gene>
<name>A0A127VA52_9SPHI</name>
<dbReference type="OrthoDB" id="769196at2"/>
<proteinExistence type="predicted"/>
<dbReference type="PATRIC" id="fig|188932.3.peg.1367"/>
<organism evidence="1 2">
    <name type="scientific">Pedobacter cryoconitis</name>
    <dbReference type="NCBI Taxonomy" id="188932"/>
    <lineage>
        <taxon>Bacteria</taxon>
        <taxon>Pseudomonadati</taxon>
        <taxon>Bacteroidota</taxon>
        <taxon>Sphingobacteriia</taxon>
        <taxon>Sphingobacteriales</taxon>
        <taxon>Sphingobacteriaceae</taxon>
        <taxon>Pedobacter</taxon>
    </lineage>
</organism>